<evidence type="ECO:0000256" key="2">
    <source>
        <dbReference type="ARBA" id="ARBA00004651"/>
    </source>
</evidence>
<evidence type="ECO:0000256" key="8">
    <source>
        <dbReference type="ARBA" id="ARBA00022840"/>
    </source>
</evidence>
<accession>A0ABU2FLR4</accession>
<feature type="domain" description="Histidine kinase" evidence="9">
    <location>
        <begin position="142"/>
        <end position="330"/>
    </location>
</feature>
<organism evidence="10 11">
    <name type="scientific">Haloarcula onubensis</name>
    <dbReference type="NCBI Taxonomy" id="2950539"/>
    <lineage>
        <taxon>Archaea</taxon>
        <taxon>Methanobacteriati</taxon>
        <taxon>Methanobacteriota</taxon>
        <taxon>Stenosarchaea group</taxon>
        <taxon>Halobacteria</taxon>
        <taxon>Halobacteriales</taxon>
        <taxon>Haloarculaceae</taxon>
        <taxon>Haloarcula</taxon>
    </lineage>
</organism>
<evidence type="ECO:0000313" key="11">
    <source>
        <dbReference type="Proteomes" id="UP001268864"/>
    </source>
</evidence>
<evidence type="ECO:0000313" key="10">
    <source>
        <dbReference type="EMBL" id="MDS0281699.1"/>
    </source>
</evidence>
<dbReference type="SUPFAM" id="SSF47384">
    <property type="entry name" value="Homodimeric domain of signal transducing histidine kinase"/>
    <property type="match status" value="1"/>
</dbReference>
<dbReference type="InterPro" id="IPR036890">
    <property type="entry name" value="HATPase_C_sf"/>
</dbReference>
<dbReference type="Proteomes" id="UP001268864">
    <property type="component" value="Unassembled WGS sequence"/>
</dbReference>
<reference evidence="10 11" key="1">
    <citation type="submission" date="2022-06" db="EMBL/GenBank/DDBJ databases">
        <title>Halomicroarcula sp. a new haloarchaeum isolate from saline soil.</title>
        <authorList>
            <person name="Strakova D."/>
            <person name="Galisteo C."/>
            <person name="Sanchez-Porro C."/>
            <person name="Ventosa A."/>
        </authorList>
    </citation>
    <scope>NUCLEOTIDE SEQUENCE [LARGE SCALE GENOMIC DNA]</scope>
    <source>
        <strain evidence="10 11">S3CR25-11</strain>
    </source>
</reference>
<evidence type="ECO:0000256" key="7">
    <source>
        <dbReference type="ARBA" id="ARBA00022777"/>
    </source>
</evidence>
<dbReference type="PANTHER" id="PTHR44936">
    <property type="entry name" value="SENSOR PROTEIN CREC"/>
    <property type="match status" value="1"/>
</dbReference>
<dbReference type="SMART" id="SM00387">
    <property type="entry name" value="HATPase_c"/>
    <property type="match status" value="1"/>
</dbReference>
<dbReference type="EC" id="2.7.13.3" evidence="3"/>
<name>A0ABU2FLR4_9EURY</name>
<dbReference type="InterPro" id="IPR011006">
    <property type="entry name" value="CheY-like_superfamily"/>
</dbReference>
<dbReference type="Pfam" id="PF02518">
    <property type="entry name" value="HATPase_c"/>
    <property type="match status" value="1"/>
</dbReference>
<keyword evidence="11" id="KW-1185">Reference proteome</keyword>
<dbReference type="SUPFAM" id="SSF55874">
    <property type="entry name" value="ATPase domain of HSP90 chaperone/DNA topoisomerase II/histidine kinase"/>
    <property type="match status" value="1"/>
</dbReference>
<dbReference type="EMBL" id="JAMQOS010000001">
    <property type="protein sequence ID" value="MDS0281699.1"/>
    <property type="molecule type" value="Genomic_DNA"/>
</dbReference>
<comment type="catalytic activity">
    <reaction evidence="1">
        <text>ATP + protein L-histidine = ADP + protein N-phospho-L-histidine.</text>
        <dbReference type="EC" id="2.7.13.3"/>
    </reaction>
</comment>
<dbReference type="InterPro" id="IPR036097">
    <property type="entry name" value="HisK_dim/P_sf"/>
</dbReference>
<evidence type="ECO:0000259" key="9">
    <source>
        <dbReference type="PROSITE" id="PS50109"/>
    </source>
</evidence>
<sequence length="330" mass="34528">MSEPPAERTVVLTGATSGGLGGLPSALAEGGHLTVVTVEDDVATELAEADALVVVDDPPATDGVATFRRVRDDDWTLPVVLVGGDVSPERVEAALSAGVTEYVAAWSADRAGELAARIEAHVSTPALDGLVQAQRWGAIVGSLAHDARNPLNVVTGRLELLDVDDTHGDAIERSVGRVESLLSELSTVANVAGPIEETEPVDLAETARRVWGDVGDSPGTLRVETTATVQADPDCLQVVLERLFENALTHAGADVTVTVGDTERGFYVADDGPGVPADERARVFEQGYGTSREGEGYGLFVAERIATAHGWEVTAAESEASGARFEVRSR</sequence>
<dbReference type="InterPro" id="IPR003594">
    <property type="entry name" value="HATPase_dom"/>
</dbReference>
<dbReference type="InterPro" id="IPR003661">
    <property type="entry name" value="HisK_dim/P_dom"/>
</dbReference>
<keyword evidence="7" id="KW-0418">Kinase</keyword>
<dbReference type="CDD" id="cd00082">
    <property type="entry name" value="HisKA"/>
    <property type="match status" value="1"/>
</dbReference>
<keyword evidence="5" id="KW-0808">Transferase</keyword>
<dbReference type="InterPro" id="IPR050980">
    <property type="entry name" value="2C_sensor_his_kinase"/>
</dbReference>
<dbReference type="PANTHER" id="PTHR44936:SF10">
    <property type="entry name" value="SENSOR PROTEIN RSTB"/>
    <property type="match status" value="1"/>
</dbReference>
<comment type="caution">
    <text evidence="10">The sequence shown here is derived from an EMBL/GenBank/DDBJ whole genome shotgun (WGS) entry which is preliminary data.</text>
</comment>
<protein>
    <recommendedName>
        <fullName evidence="3">histidine kinase</fullName>
        <ecNumber evidence="3">2.7.13.3</ecNumber>
    </recommendedName>
</protein>
<keyword evidence="8 10" id="KW-0067">ATP-binding</keyword>
<keyword evidence="6" id="KW-0547">Nucleotide-binding</keyword>
<evidence type="ECO:0000256" key="4">
    <source>
        <dbReference type="ARBA" id="ARBA00022475"/>
    </source>
</evidence>
<evidence type="ECO:0000256" key="1">
    <source>
        <dbReference type="ARBA" id="ARBA00000085"/>
    </source>
</evidence>
<evidence type="ECO:0000256" key="5">
    <source>
        <dbReference type="ARBA" id="ARBA00022679"/>
    </source>
</evidence>
<keyword evidence="4" id="KW-0472">Membrane</keyword>
<dbReference type="GO" id="GO:0005524">
    <property type="term" value="F:ATP binding"/>
    <property type="evidence" value="ECO:0007669"/>
    <property type="project" value="UniProtKB-KW"/>
</dbReference>
<gene>
    <name evidence="10" type="ORF">NDI86_06155</name>
</gene>
<dbReference type="Gene3D" id="3.40.50.2300">
    <property type="match status" value="1"/>
</dbReference>
<dbReference type="RefSeq" id="WP_310899530.1">
    <property type="nucleotide sequence ID" value="NZ_JAMQOS010000001.1"/>
</dbReference>
<keyword evidence="4" id="KW-1003">Cell membrane</keyword>
<proteinExistence type="predicted"/>
<dbReference type="SUPFAM" id="SSF52172">
    <property type="entry name" value="CheY-like"/>
    <property type="match status" value="1"/>
</dbReference>
<comment type="subcellular location">
    <subcellularLocation>
        <location evidence="2">Cell membrane</location>
        <topology evidence="2">Multi-pass membrane protein</topology>
    </subcellularLocation>
</comment>
<dbReference type="Gene3D" id="3.30.565.10">
    <property type="entry name" value="Histidine kinase-like ATPase, C-terminal domain"/>
    <property type="match status" value="1"/>
</dbReference>
<dbReference type="InterPro" id="IPR005467">
    <property type="entry name" value="His_kinase_dom"/>
</dbReference>
<evidence type="ECO:0000256" key="6">
    <source>
        <dbReference type="ARBA" id="ARBA00022741"/>
    </source>
</evidence>
<evidence type="ECO:0000256" key="3">
    <source>
        <dbReference type="ARBA" id="ARBA00012438"/>
    </source>
</evidence>
<dbReference type="PROSITE" id="PS50109">
    <property type="entry name" value="HIS_KIN"/>
    <property type="match status" value="1"/>
</dbReference>